<keyword evidence="7" id="KW-1133">Transmembrane helix</keyword>
<comment type="caution">
    <text evidence="12">The sequence shown here is derived from an EMBL/GenBank/DDBJ whole genome shotgun (WGS) entry which is preliminary data.</text>
</comment>
<evidence type="ECO:0000256" key="10">
    <source>
        <dbReference type="SAM" id="MobiDB-lite"/>
    </source>
</evidence>
<evidence type="ECO:0000256" key="3">
    <source>
        <dbReference type="ARBA" id="ARBA00022448"/>
    </source>
</evidence>
<dbReference type="Proteomes" id="UP000262379">
    <property type="component" value="Unassembled WGS sequence"/>
</dbReference>
<dbReference type="PRINTS" id="PR01490">
    <property type="entry name" value="RTXTOXIND"/>
</dbReference>
<gene>
    <name evidence="12" type="ORF">DY251_05900</name>
</gene>
<evidence type="ECO:0000256" key="7">
    <source>
        <dbReference type="ARBA" id="ARBA00022989"/>
    </source>
</evidence>
<feature type="domain" description="AprE-like beta-barrel" evidence="11">
    <location>
        <begin position="355"/>
        <end position="459"/>
    </location>
</feature>
<dbReference type="AlphaFoldDB" id="A0A371XHH0"/>
<dbReference type="EMBL" id="QURN01000004">
    <property type="protein sequence ID" value="RFC68695.1"/>
    <property type="molecule type" value="Genomic_DNA"/>
</dbReference>
<keyword evidence="13" id="KW-1185">Reference proteome</keyword>
<dbReference type="PANTHER" id="PTHR30386">
    <property type="entry name" value="MEMBRANE FUSION SUBUNIT OF EMRAB-TOLC MULTIDRUG EFFLUX PUMP"/>
    <property type="match status" value="1"/>
</dbReference>
<protein>
    <recommendedName>
        <fullName evidence="9">Membrane fusion protein (MFP) family protein</fullName>
    </recommendedName>
</protein>
<evidence type="ECO:0000313" key="13">
    <source>
        <dbReference type="Proteomes" id="UP000262379"/>
    </source>
</evidence>
<dbReference type="PANTHER" id="PTHR30386:SF27">
    <property type="entry name" value="MEMBRANE FUSION PROTEIN (MFP) FAMILY PROTEIN"/>
    <property type="match status" value="1"/>
</dbReference>
<evidence type="ECO:0000256" key="2">
    <source>
        <dbReference type="ARBA" id="ARBA00009477"/>
    </source>
</evidence>
<dbReference type="InterPro" id="IPR050739">
    <property type="entry name" value="MFP"/>
</dbReference>
<comment type="subcellular location">
    <subcellularLocation>
        <location evidence="1 9">Cell inner membrane</location>
        <topology evidence="1 9">Single-pass membrane protein</topology>
    </subcellularLocation>
</comment>
<evidence type="ECO:0000256" key="4">
    <source>
        <dbReference type="ARBA" id="ARBA00022475"/>
    </source>
</evidence>
<evidence type="ECO:0000256" key="5">
    <source>
        <dbReference type="ARBA" id="ARBA00022519"/>
    </source>
</evidence>
<dbReference type="InterPro" id="IPR058982">
    <property type="entry name" value="Beta-barrel_AprE"/>
</dbReference>
<dbReference type="RefSeq" id="WP_116623132.1">
    <property type="nucleotide sequence ID" value="NZ_QURN01000004.1"/>
</dbReference>
<reference evidence="13" key="1">
    <citation type="submission" date="2018-08" db="EMBL/GenBank/DDBJ databases">
        <authorList>
            <person name="Im W.T."/>
        </authorList>
    </citation>
    <scope>NUCLEOTIDE SEQUENCE [LARGE SCALE GENOMIC DNA]</scope>
    <source>
        <strain evidence="13">LA-28</strain>
    </source>
</reference>
<keyword evidence="4 9" id="KW-1003">Cell membrane</keyword>
<dbReference type="Gene3D" id="2.40.50.100">
    <property type="match status" value="1"/>
</dbReference>
<evidence type="ECO:0000259" key="11">
    <source>
        <dbReference type="Pfam" id="PF26002"/>
    </source>
</evidence>
<evidence type="ECO:0000313" key="12">
    <source>
        <dbReference type="EMBL" id="RFC68695.1"/>
    </source>
</evidence>
<comment type="similarity">
    <text evidence="2 9">Belongs to the membrane fusion protein (MFP) (TC 8.A.1) family.</text>
</comment>
<evidence type="ECO:0000256" key="6">
    <source>
        <dbReference type="ARBA" id="ARBA00022692"/>
    </source>
</evidence>
<proteinExistence type="inferred from homology"/>
<accession>A0A371XHH0</accession>
<dbReference type="Pfam" id="PF26002">
    <property type="entry name" value="Beta-barrel_AprE"/>
    <property type="match status" value="1"/>
</dbReference>
<dbReference type="Gene3D" id="2.40.30.170">
    <property type="match status" value="1"/>
</dbReference>
<keyword evidence="3 9" id="KW-0813">Transport</keyword>
<keyword evidence="5 9" id="KW-0997">Cell inner membrane</keyword>
<dbReference type="NCBIfam" id="TIGR01843">
    <property type="entry name" value="type_I_hlyD"/>
    <property type="match status" value="1"/>
</dbReference>
<sequence>MTQHKETLPEGAEPQAEQKPAVVVQPLPATPKAGRQVISEFQPDAIELEERTPPRVARITLYTITALILAGVTWASLASIDEVVVARGKLVTTKPTIVVQPIETSIVRSIDVQPGDVVKAGQTLATLDATFSQADVDRRRTEYDALDAQVKRMEAELQGRDYAAEAGNTPDEQLQMQVFMQRKAFHDAQMQNFDQQIAGQQAAIESSADQQVILAERQQTLTQIEVAREKLAKQETGSLMNMLTSRDARLAVDASYAQAVGTAATARHAVAKLQADKQAFIEDFRRVTMETLADKRSQRDSTGEEMKKMELRRDMVKLTAPSDAVVLDLAQRSIGSVVREAEPVLTLVPLNVPLEAEVTINAGDIGRVSSNADARIKFDAFPFQKFGTAEGSVRTISHDAYSHDNSANASVNGGSAGDAEGAGAPYYKARIRLDKTDLRTPVEDVRLLPGMAVTAELKVGQRKVISYFLYPILKGLDTAIREP</sequence>
<keyword evidence="6" id="KW-0812">Transmembrane</keyword>
<feature type="region of interest" description="Disordered" evidence="10">
    <location>
        <begin position="1"/>
        <end position="23"/>
    </location>
</feature>
<dbReference type="InterPro" id="IPR010129">
    <property type="entry name" value="T1SS_HlyD"/>
</dbReference>
<keyword evidence="8" id="KW-0472">Membrane</keyword>
<dbReference type="GO" id="GO:0005886">
    <property type="term" value="C:plasma membrane"/>
    <property type="evidence" value="ECO:0007669"/>
    <property type="project" value="UniProtKB-SubCell"/>
</dbReference>
<organism evidence="12 13">
    <name type="scientific">Mesorhizobium denitrificans</name>
    <dbReference type="NCBI Taxonomy" id="2294114"/>
    <lineage>
        <taxon>Bacteria</taxon>
        <taxon>Pseudomonadati</taxon>
        <taxon>Pseudomonadota</taxon>
        <taxon>Alphaproteobacteria</taxon>
        <taxon>Hyphomicrobiales</taxon>
        <taxon>Phyllobacteriaceae</taxon>
        <taxon>Mesorhizobium</taxon>
    </lineage>
</organism>
<dbReference type="GO" id="GO:0015031">
    <property type="term" value="P:protein transport"/>
    <property type="evidence" value="ECO:0007669"/>
    <property type="project" value="InterPro"/>
</dbReference>
<evidence type="ECO:0000256" key="8">
    <source>
        <dbReference type="ARBA" id="ARBA00023136"/>
    </source>
</evidence>
<evidence type="ECO:0000256" key="1">
    <source>
        <dbReference type="ARBA" id="ARBA00004377"/>
    </source>
</evidence>
<name>A0A371XHH0_9HYPH</name>
<evidence type="ECO:0000256" key="9">
    <source>
        <dbReference type="RuleBase" id="RU365093"/>
    </source>
</evidence>